<proteinExistence type="inferred from homology"/>
<feature type="domain" description="Glucose-methanol-choline oxidoreductase N-terminal" evidence="7">
    <location>
        <begin position="177"/>
        <end position="405"/>
    </location>
</feature>
<feature type="domain" description="Glucose-methanol-choline oxidoreductase C-terminal" evidence="8">
    <location>
        <begin position="527"/>
        <end position="654"/>
    </location>
</feature>
<evidence type="ECO:0000259" key="8">
    <source>
        <dbReference type="Pfam" id="PF05199"/>
    </source>
</evidence>
<evidence type="ECO:0000256" key="1">
    <source>
        <dbReference type="ARBA" id="ARBA00001974"/>
    </source>
</evidence>
<comment type="caution">
    <text evidence="9">The sequence shown here is derived from an EMBL/GenBank/DDBJ whole genome shotgun (WGS) entry which is preliminary data.</text>
</comment>
<evidence type="ECO:0000256" key="2">
    <source>
        <dbReference type="ARBA" id="ARBA00010790"/>
    </source>
</evidence>
<gene>
    <name evidence="9" type="ORF">TrST_g9918</name>
</gene>
<evidence type="ECO:0000256" key="4">
    <source>
        <dbReference type="ARBA" id="ARBA00022827"/>
    </source>
</evidence>
<dbReference type="InterPro" id="IPR000172">
    <property type="entry name" value="GMC_OxRdtase_N"/>
</dbReference>
<dbReference type="Gene3D" id="3.50.50.60">
    <property type="entry name" value="FAD/NAD(P)-binding domain"/>
    <property type="match status" value="1"/>
</dbReference>
<dbReference type="Pfam" id="PF05199">
    <property type="entry name" value="GMC_oxred_C"/>
    <property type="match status" value="1"/>
</dbReference>
<dbReference type="GO" id="GO:0016614">
    <property type="term" value="F:oxidoreductase activity, acting on CH-OH group of donors"/>
    <property type="evidence" value="ECO:0007669"/>
    <property type="project" value="InterPro"/>
</dbReference>
<feature type="compositionally biased region" description="Pro residues" evidence="6">
    <location>
        <begin position="84"/>
        <end position="96"/>
    </location>
</feature>
<keyword evidence="10" id="KW-1185">Reference proteome</keyword>
<dbReference type="Gene3D" id="3.30.560.10">
    <property type="entry name" value="Glucose Oxidase, domain 3"/>
    <property type="match status" value="1"/>
</dbReference>
<dbReference type="PIRSF" id="PIRSF000137">
    <property type="entry name" value="Alcohol_oxidase"/>
    <property type="match status" value="1"/>
</dbReference>
<evidence type="ECO:0000256" key="6">
    <source>
        <dbReference type="SAM" id="MobiDB-lite"/>
    </source>
</evidence>
<feature type="binding site" evidence="5">
    <location>
        <position position="314"/>
    </location>
    <ligand>
        <name>FAD</name>
        <dbReference type="ChEBI" id="CHEBI:57692"/>
    </ligand>
</feature>
<dbReference type="PANTHER" id="PTHR11552">
    <property type="entry name" value="GLUCOSE-METHANOL-CHOLINE GMC OXIDOREDUCTASE"/>
    <property type="match status" value="1"/>
</dbReference>
<evidence type="ECO:0000256" key="5">
    <source>
        <dbReference type="PIRSR" id="PIRSR000137-2"/>
    </source>
</evidence>
<dbReference type="InterPro" id="IPR036188">
    <property type="entry name" value="FAD/NAD-bd_sf"/>
</dbReference>
<dbReference type="InterPro" id="IPR012132">
    <property type="entry name" value="GMC_OxRdtase"/>
</dbReference>
<protein>
    <recommendedName>
        <fullName evidence="11">Glucose-methanol-choline oxidoreductase N-terminal domain-containing protein</fullName>
    </recommendedName>
</protein>
<dbReference type="SUPFAM" id="SSF54373">
    <property type="entry name" value="FAD-linked reductases, C-terminal domain"/>
    <property type="match status" value="1"/>
</dbReference>
<dbReference type="OrthoDB" id="269227at2759"/>
<reference evidence="10" key="1">
    <citation type="journal article" date="2023" name="Commun. Biol.">
        <title>Genome analysis of Parmales, the sister group of diatoms, reveals the evolutionary specialization of diatoms from phago-mixotrophs to photoautotrophs.</title>
        <authorList>
            <person name="Ban H."/>
            <person name="Sato S."/>
            <person name="Yoshikawa S."/>
            <person name="Yamada K."/>
            <person name="Nakamura Y."/>
            <person name="Ichinomiya M."/>
            <person name="Sato N."/>
            <person name="Blanc-Mathieu R."/>
            <person name="Endo H."/>
            <person name="Kuwata A."/>
            <person name="Ogata H."/>
        </authorList>
    </citation>
    <scope>NUCLEOTIDE SEQUENCE [LARGE SCALE GENOMIC DNA]</scope>
    <source>
        <strain evidence="10">NIES 3701</strain>
    </source>
</reference>
<dbReference type="EMBL" id="BRXY01000081">
    <property type="protein sequence ID" value="GMH63022.1"/>
    <property type="molecule type" value="Genomic_DNA"/>
</dbReference>
<sequence length="675" mass="73691">MSFLSPFGRDNSLYYDSDYDNSTIAAPPLAKLNYRLRSFLKTYFPILLFLSGVLLGVSLHSVPNPLLPPSPSPSPSSPSSSPTSSPPPITSTPPPSTTRYDYIITGSGPSGLLLSSHLSLSSPTLKILLLESGTTSTSTVTPSSTILNTGLTILDIPLLWSYVATTSSYLWPIKNARVGRTIGGSGMHNAMLYVRGRERDFKGWGWRWEDVLEGYKRIERYVGGEERGWRGREGEVVGSKAEYVDAVGGMFVESCRAKGLRIDEDGFNDPGEEGRTGCGVYDFNVFNGTRQSVARAVLGEKRRRNLHVVSGSEVRRVLFSKEKGKQSVRGVEFINGGEVHVSLLKSGKGDGEGLGTEDSDDMERGVILTAGAIMTPQIMANSGLWEHGDVAKLKGVGKNLQDHPVVGLIYEIDELNEPSVYTISTQLKEYGDKLKNRESAKNEDFGVLGTPGLSSGGFFKSPYSGEAEDSDIQVTVFPRVTEPHITSFMKNKTNPLEKPKALFTVALLRPDMRSKVVPGPFNSSSASKKDFPLPTIEVDVPLSERDVNILKWGIEHVREILKAPPISTVLGDEYSPNKNGDELRKWIKANHLPNSHWVGSTKMGQPNASGNYDEYAVVDEKLRVLGVKGLMIADAGIMPNVPNGNVHSTVCVVGRRAGEFIVGKKKDKDKDKKKK</sequence>
<dbReference type="SUPFAM" id="SSF51905">
    <property type="entry name" value="FAD/NAD(P)-binding domain"/>
    <property type="match status" value="1"/>
</dbReference>
<dbReference type="Pfam" id="PF00732">
    <property type="entry name" value="GMC_oxred_N"/>
    <property type="match status" value="1"/>
</dbReference>
<evidence type="ECO:0008006" key="11">
    <source>
        <dbReference type="Google" id="ProtNLM"/>
    </source>
</evidence>
<accession>A0A9W7A517</accession>
<organism evidence="9 10">
    <name type="scientific">Triparma strigata</name>
    <dbReference type="NCBI Taxonomy" id="1606541"/>
    <lineage>
        <taxon>Eukaryota</taxon>
        <taxon>Sar</taxon>
        <taxon>Stramenopiles</taxon>
        <taxon>Ochrophyta</taxon>
        <taxon>Bolidophyceae</taxon>
        <taxon>Parmales</taxon>
        <taxon>Triparmaceae</taxon>
        <taxon>Triparma</taxon>
    </lineage>
</organism>
<name>A0A9W7A517_9STRA</name>
<dbReference type="PANTHER" id="PTHR11552:SF147">
    <property type="entry name" value="CHOLINE DEHYDROGENASE, MITOCHONDRIAL"/>
    <property type="match status" value="1"/>
</dbReference>
<dbReference type="Proteomes" id="UP001165085">
    <property type="component" value="Unassembled WGS sequence"/>
</dbReference>
<dbReference type="GO" id="GO:0050660">
    <property type="term" value="F:flavin adenine dinucleotide binding"/>
    <property type="evidence" value="ECO:0007669"/>
    <property type="project" value="InterPro"/>
</dbReference>
<comment type="similarity">
    <text evidence="2">Belongs to the GMC oxidoreductase family.</text>
</comment>
<dbReference type="AlphaFoldDB" id="A0A9W7A517"/>
<evidence type="ECO:0000259" key="7">
    <source>
        <dbReference type="Pfam" id="PF00732"/>
    </source>
</evidence>
<keyword evidence="3" id="KW-0285">Flavoprotein</keyword>
<evidence type="ECO:0000313" key="10">
    <source>
        <dbReference type="Proteomes" id="UP001165085"/>
    </source>
</evidence>
<evidence type="ECO:0000256" key="3">
    <source>
        <dbReference type="ARBA" id="ARBA00022630"/>
    </source>
</evidence>
<keyword evidence="4 5" id="KW-0274">FAD</keyword>
<comment type="cofactor">
    <cofactor evidence="1 5">
        <name>FAD</name>
        <dbReference type="ChEBI" id="CHEBI:57692"/>
    </cofactor>
</comment>
<evidence type="ECO:0000313" key="9">
    <source>
        <dbReference type="EMBL" id="GMH63022.1"/>
    </source>
</evidence>
<dbReference type="InterPro" id="IPR007867">
    <property type="entry name" value="GMC_OxRtase_C"/>
</dbReference>
<feature type="region of interest" description="Disordered" evidence="6">
    <location>
        <begin position="68"/>
        <end position="98"/>
    </location>
</feature>